<dbReference type="OrthoDB" id="3188901at2"/>
<accession>J1HL30</accession>
<feature type="domain" description="Transposase IS110-like N-terminal" evidence="1">
    <location>
        <begin position="10"/>
        <end position="164"/>
    </location>
</feature>
<dbReference type="eggNOG" id="COG3547">
    <property type="taxonomic scope" value="Bacteria"/>
</dbReference>
<proteinExistence type="predicted"/>
<dbReference type="InterPro" id="IPR047650">
    <property type="entry name" value="Transpos_IS110"/>
</dbReference>
<dbReference type="RefSeq" id="WP_008730453.1">
    <property type="nucleotide sequence ID" value="NZ_AKFT01000054.1"/>
</dbReference>
<organism evidence="2 3">
    <name type="scientific">Actinomyces massiliensis F0489</name>
    <dbReference type="NCBI Taxonomy" id="1125718"/>
    <lineage>
        <taxon>Bacteria</taxon>
        <taxon>Bacillati</taxon>
        <taxon>Actinomycetota</taxon>
        <taxon>Actinomycetes</taxon>
        <taxon>Actinomycetales</taxon>
        <taxon>Actinomycetaceae</taxon>
        <taxon>Actinomyces</taxon>
    </lineage>
</organism>
<gene>
    <name evidence="2" type="ORF">HMPREF1318_2341</name>
</gene>
<dbReference type="GO" id="GO:0004803">
    <property type="term" value="F:transposase activity"/>
    <property type="evidence" value="ECO:0007669"/>
    <property type="project" value="InterPro"/>
</dbReference>
<name>J1HL30_9ACTO</name>
<dbReference type="PANTHER" id="PTHR33055:SF3">
    <property type="entry name" value="PUTATIVE TRANSPOSASE FOR IS117-RELATED"/>
    <property type="match status" value="1"/>
</dbReference>
<reference evidence="2 3" key="1">
    <citation type="submission" date="2012-05" db="EMBL/GenBank/DDBJ databases">
        <authorList>
            <person name="Harkins D.M."/>
            <person name="Madupu R."/>
            <person name="Durkin A.S."/>
            <person name="Torralba M."/>
            <person name="Methe B."/>
            <person name="Sutton G.G."/>
            <person name="Nelson K.E."/>
        </authorList>
    </citation>
    <scope>NUCLEOTIDE SEQUENCE [LARGE SCALE GENOMIC DNA]</scope>
    <source>
        <strain evidence="2 3">F0489</strain>
    </source>
</reference>
<comment type="caution">
    <text evidence="2">The sequence shown here is derived from an EMBL/GenBank/DDBJ whole genome shotgun (WGS) entry which is preliminary data.</text>
</comment>
<dbReference type="GO" id="GO:0006313">
    <property type="term" value="P:DNA transposition"/>
    <property type="evidence" value="ECO:0007669"/>
    <property type="project" value="InterPro"/>
</dbReference>
<dbReference type="InterPro" id="IPR002525">
    <property type="entry name" value="Transp_IS110-like_N"/>
</dbReference>
<evidence type="ECO:0000313" key="2">
    <source>
        <dbReference type="EMBL" id="EJF46635.1"/>
    </source>
</evidence>
<dbReference type="Proteomes" id="UP000002941">
    <property type="component" value="Unassembled WGS sequence"/>
</dbReference>
<evidence type="ECO:0000313" key="3">
    <source>
        <dbReference type="Proteomes" id="UP000002941"/>
    </source>
</evidence>
<dbReference type="GO" id="GO:0003677">
    <property type="term" value="F:DNA binding"/>
    <property type="evidence" value="ECO:0007669"/>
    <property type="project" value="InterPro"/>
</dbReference>
<protein>
    <submittedName>
        <fullName evidence="2">Transposase</fullName>
    </submittedName>
</protein>
<dbReference type="AlphaFoldDB" id="J1HL30"/>
<keyword evidence="3" id="KW-1185">Reference proteome</keyword>
<feature type="non-terminal residue" evidence="2">
    <location>
        <position position="285"/>
    </location>
</feature>
<evidence type="ECO:0000259" key="1">
    <source>
        <dbReference type="Pfam" id="PF01548"/>
    </source>
</evidence>
<dbReference type="PANTHER" id="PTHR33055">
    <property type="entry name" value="TRANSPOSASE FOR INSERTION SEQUENCE ELEMENT IS1111A"/>
    <property type="match status" value="1"/>
</dbReference>
<dbReference type="Pfam" id="PF01548">
    <property type="entry name" value="DEDD_Tnp_IS110"/>
    <property type="match status" value="1"/>
</dbReference>
<sequence>MQVDDIDVFIGIDVGKSEHWATALTTAGECLHDRPLPNDEARLREVYEHLGEHGRLLVVVDQPATIGALAVAVAQDMGITVGYLPGLSMRRIADLSPGSAKTDQRDAAVIASAARTMPHTLRSITSSDEDAAALSMLTGFDLDLARQVNQVSNRIRGLYTQIHPALEGVLGPWLEHDSVLEVIATWPTPAALRKAGRARINAKLKANGCRRHAAWAQAIVEALSKQTVTVAGTDAAGVVLPHLARQLIALHTQRADIAAQVEALVEAHPLYPVLTSMPGVGVRTA</sequence>
<dbReference type="EMBL" id="AKFT01000054">
    <property type="protein sequence ID" value="EJF46635.1"/>
    <property type="molecule type" value="Genomic_DNA"/>
</dbReference>